<feature type="transmembrane region" description="Helical" evidence="6">
    <location>
        <begin position="352"/>
        <end position="371"/>
    </location>
</feature>
<dbReference type="Pfam" id="PF12698">
    <property type="entry name" value="ABC2_membrane_3"/>
    <property type="match status" value="2"/>
</dbReference>
<feature type="transmembrane region" description="Helical" evidence="6">
    <location>
        <begin position="230"/>
        <end position="251"/>
    </location>
</feature>
<dbReference type="EMBL" id="WHOS01000037">
    <property type="protein sequence ID" value="NUB02276.1"/>
    <property type="molecule type" value="Genomic_DNA"/>
</dbReference>
<comment type="subcellular location">
    <subcellularLocation>
        <location evidence="1">Cell membrane</location>
        <topology evidence="1">Multi-pass membrane protein</topology>
    </subcellularLocation>
</comment>
<organism evidence="8 9">
    <name type="scientific">Azospirillum melinis</name>
    <dbReference type="NCBI Taxonomy" id="328839"/>
    <lineage>
        <taxon>Bacteria</taxon>
        <taxon>Pseudomonadati</taxon>
        <taxon>Pseudomonadota</taxon>
        <taxon>Alphaproteobacteria</taxon>
        <taxon>Rhodospirillales</taxon>
        <taxon>Azospirillaceae</taxon>
        <taxon>Azospirillum</taxon>
    </lineage>
</organism>
<keyword evidence="4 6" id="KW-1133">Transmembrane helix</keyword>
<evidence type="ECO:0000313" key="8">
    <source>
        <dbReference type="EMBL" id="NUB02276.1"/>
    </source>
</evidence>
<keyword evidence="2" id="KW-1003">Cell membrane</keyword>
<dbReference type="InterPro" id="IPR013525">
    <property type="entry name" value="ABC2_TM"/>
</dbReference>
<sequence length="387" mass="41197">MRAVFAVFRHELRRIFTVRPVFAVFILGAAIYAAFYPQPYLNEALRNVPIVVVDRDGTSSSREMVRRLDATSDVSVALVLPDLPSAQRAVYERTVSGILLIPLNFERDLLHGRPSPVALYADASYFLIYQRIAGAVSAVARTLGAEVESARLVAAGVDPALAGAVVDPMPLTAVPLFNPQGGYATYLLPAAFVLILQQLLLIGTGLLGTIPDPGPDQPRAGPLATVTGKYMAYLVPEALILPFYLIALPYLYGIPRLGSPATILLFALPFVLAVSGLGLIASAVFRTPLAVQLATAAVGLPVFFLAGFAWPQEAMPDAVRLIARLLPSTSAIDGLVRTAQLGASLSEVAEPFLTLWTLAGLYGAIAVALAARRGAPAPRLGHVDRRR</sequence>
<keyword evidence="9" id="KW-1185">Reference proteome</keyword>
<evidence type="ECO:0000313" key="9">
    <source>
        <dbReference type="Proteomes" id="UP000605086"/>
    </source>
</evidence>
<gene>
    <name evidence="8" type="ORF">GBZ48_23825</name>
</gene>
<keyword evidence="5 6" id="KW-0472">Membrane</keyword>
<protein>
    <submittedName>
        <fullName evidence="8">ABC transporter permease</fullName>
    </submittedName>
</protein>
<dbReference type="Proteomes" id="UP000605086">
    <property type="component" value="Unassembled WGS sequence"/>
</dbReference>
<feature type="transmembrane region" description="Helical" evidence="6">
    <location>
        <begin position="263"/>
        <end position="285"/>
    </location>
</feature>
<dbReference type="PANTHER" id="PTHR30294">
    <property type="entry name" value="MEMBRANE COMPONENT OF ABC TRANSPORTER YHHJ-RELATED"/>
    <property type="match status" value="1"/>
</dbReference>
<evidence type="ECO:0000259" key="7">
    <source>
        <dbReference type="Pfam" id="PF12698"/>
    </source>
</evidence>
<dbReference type="Gene3D" id="3.40.1710.10">
    <property type="entry name" value="abc type-2 transporter like domain"/>
    <property type="match status" value="1"/>
</dbReference>
<evidence type="ECO:0000256" key="4">
    <source>
        <dbReference type="ARBA" id="ARBA00022989"/>
    </source>
</evidence>
<reference evidence="8 9" key="1">
    <citation type="submission" date="2019-10" db="EMBL/GenBank/DDBJ databases">
        <title>Genome sequence of Azospirillum melinis.</title>
        <authorList>
            <person name="Ambrosini A."/>
            <person name="Sant'Anna F.H."/>
            <person name="Cassan F.D."/>
            <person name="Souza E.M."/>
            <person name="Passaglia L.M.P."/>
        </authorList>
    </citation>
    <scope>NUCLEOTIDE SEQUENCE [LARGE SCALE GENOMIC DNA]</scope>
    <source>
        <strain evidence="8 9">TMCY0552</strain>
    </source>
</reference>
<evidence type="ECO:0000256" key="5">
    <source>
        <dbReference type="ARBA" id="ARBA00023136"/>
    </source>
</evidence>
<evidence type="ECO:0000256" key="2">
    <source>
        <dbReference type="ARBA" id="ARBA00022475"/>
    </source>
</evidence>
<feature type="transmembrane region" description="Helical" evidence="6">
    <location>
        <begin position="15"/>
        <end position="36"/>
    </location>
</feature>
<evidence type="ECO:0000256" key="6">
    <source>
        <dbReference type="SAM" id="Phobius"/>
    </source>
</evidence>
<name>A0ABX2KLE5_9PROT</name>
<dbReference type="PANTHER" id="PTHR30294:SF46">
    <property type="entry name" value="ABC TRANSPORTER PERMEASE"/>
    <property type="match status" value="1"/>
</dbReference>
<feature type="domain" description="ABC-2 type transporter transmembrane" evidence="7">
    <location>
        <begin position="222"/>
        <end position="367"/>
    </location>
</feature>
<dbReference type="InterPro" id="IPR051449">
    <property type="entry name" value="ABC-2_transporter_component"/>
</dbReference>
<keyword evidence="3 6" id="KW-0812">Transmembrane</keyword>
<feature type="transmembrane region" description="Helical" evidence="6">
    <location>
        <begin position="186"/>
        <end position="210"/>
    </location>
</feature>
<evidence type="ECO:0000256" key="3">
    <source>
        <dbReference type="ARBA" id="ARBA00022692"/>
    </source>
</evidence>
<comment type="caution">
    <text evidence="8">The sequence shown here is derived from an EMBL/GenBank/DDBJ whole genome shotgun (WGS) entry which is preliminary data.</text>
</comment>
<feature type="transmembrane region" description="Helical" evidence="6">
    <location>
        <begin position="291"/>
        <end position="310"/>
    </location>
</feature>
<accession>A0ABX2KLE5</accession>
<proteinExistence type="predicted"/>
<feature type="domain" description="ABC-2 type transporter transmembrane" evidence="7">
    <location>
        <begin position="20"/>
        <end position="203"/>
    </location>
</feature>
<evidence type="ECO:0000256" key="1">
    <source>
        <dbReference type="ARBA" id="ARBA00004651"/>
    </source>
</evidence>